<keyword evidence="6 9" id="KW-0472">Membrane</keyword>
<dbReference type="GO" id="GO:0005886">
    <property type="term" value="C:plasma membrane"/>
    <property type="evidence" value="ECO:0007669"/>
    <property type="project" value="UniProtKB-SubCell"/>
</dbReference>
<reference evidence="10" key="1">
    <citation type="journal article" date="2015" name="Cell. Mol. Life Sci.">
        <title>Identification and functional analysis of olfactory receptor family reveal unusual characteristics of the olfactory system in the migratory locust.</title>
        <authorList>
            <person name="Wang Z."/>
            <person name="Yang P."/>
            <person name="Chen D."/>
            <person name="Jiang F."/>
            <person name="Li Y."/>
            <person name="Wang X."/>
            <person name="Kang L."/>
        </authorList>
    </citation>
    <scope>NUCLEOTIDE SEQUENCE</scope>
</reference>
<keyword evidence="7 9" id="KW-0675">Receptor</keyword>
<evidence type="ECO:0000256" key="9">
    <source>
        <dbReference type="RuleBase" id="RU351113"/>
    </source>
</evidence>
<dbReference type="GO" id="GO:0004984">
    <property type="term" value="F:olfactory receptor activity"/>
    <property type="evidence" value="ECO:0007669"/>
    <property type="project" value="InterPro"/>
</dbReference>
<evidence type="ECO:0000256" key="4">
    <source>
        <dbReference type="ARBA" id="ARBA00022725"/>
    </source>
</evidence>
<dbReference type="PANTHER" id="PTHR21137">
    <property type="entry name" value="ODORANT RECEPTOR"/>
    <property type="match status" value="1"/>
</dbReference>
<evidence type="ECO:0000313" key="10">
    <source>
        <dbReference type="EMBL" id="ALD51481.1"/>
    </source>
</evidence>
<evidence type="ECO:0000256" key="8">
    <source>
        <dbReference type="ARBA" id="ARBA00023224"/>
    </source>
</evidence>
<feature type="transmembrane region" description="Helical" evidence="9">
    <location>
        <begin position="182"/>
        <end position="202"/>
    </location>
</feature>
<keyword evidence="8 9" id="KW-0807">Transducer</keyword>
<dbReference type="GO" id="GO:0007165">
    <property type="term" value="P:signal transduction"/>
    <property type="evidence" value="ECO:0007669"/>
    <property type="project" value="UniProtKB-KW"/>
</dbReference>
<comment type="similarity">
    <text evidence="9">Belongs to the insect chemoreceptor superfamily. Heteromeric odorant receptor channel (TC 1.A.69) family.</text>
</comment>
<evidence type="ECO:0000256" key="3">
    <source>
        <dbReference type="ARBA" id="ARBA00022692"/>
    </source>
</evidence>
<sequence>MAPAAASSSAAAAAAASASDLGHLLRPLHWAAVLRHPHSAAASPLFFRLCTVAMASFAFTSTCSEVTVLFRDGTADLDAFTLTLSVVDTNTIWLFRMAHTVACERAYHKLAHQVRNDFGEFLTLEDLPLLRGQSRVVRRFALAYIWFGVGACAYYLVSPVSAEGLPFILALPFDATRPLSFAATWLFCTVTCLHVVVMTMVLDSLNVSLIAQLRIQLTLLSGKIVGIAKEMSEKPVRSSETSLYSELHYRLEKCIRHHQTIIKNADLLERSLGAMLLAQSVAIGAAVCFQMFQIATSANGLQQTGKFCCYLFAMLAELYVYCWFGDDLITESENVAQAAYDAVTSLQECPVSIKRSLLLLMHRAQRPLRITAGGFFPLSRESFVSVVNVSYSFFAILRNFKDEEE</sequence>
<accession>A0A0M4J2U9</accession>
<dbReference type="GO" id="GO:0005549">
    <property type="term" value="F:odorant binding"/>
    <property type="evidence" value="ECO:0007669"/>
    <property type="project" value="InterPro"/>
</dbReference>
<proteinExistence type="evidence at transcript level"/>
<dbReference type="InterPro" id="IPR004117">
    <property type="entry name" value="7tm6_olfct_rcpt"/>
</dbReference>
<evidence type="ECO:0000256" key="5">
    <source>
        <dbReference type="ARBA" id="ARBA00022989"/>
    </source>
</evidence>
<keyword evidence="2 9" id="KW-0716">Sensory transduction</keyword>
<feature type="transmembrane region" description="Helical" evidence="9">
    <location>
        <begin position="141"/>
        <end position="162"/>
    </location>
</feature>
<dbReference type="AlphaFoldDB" id="A0A0M4J2U9"/>
<evidence type="ECO:0000256" key="2">
    <source>
        <dbReference type="ARBA" id="ARBA00022606"/>
    </source>
</evidence>
<keyword evidence="3 9" id="KW-0812">Transmembrane</keyword>
<evidence type="ECO:0000256" key="6">
    <source>
        <dbReference type="ARBA" id="ARBA00023136"/>
    </source>
</evidence>
<dbReference type="Pfam" id="PF02949">
    <property type="entry name" value="7tm_6"/>
    <property type="match status" value="1"/>
</dbReference>
<reference evidence="10" key="2">
    <citation type="submission" date="2015-02" db="EMBL/GenBank/DDBJ databases">
        <authorList>
            <person name="Torres C."/>
        </authorList>
    </citation>
    <scope>NUCLEOTIDE SEQUENCE</scope>
</reference>
<comment type="caution">
    <text evidence="9">Lacks conserved residue(s) required for the propagation of feature annotation.</text>
</comment>
<organism evidence="10">
    <name type="scientific">Locusta migratoria</name>
    <name type="common">Migratory locust</name>
    <dbReference type="NCBI Taxonomy" id="7004"/>
    <lineage>
        <taxon>Eukaryota</taxon>
        <taxon>Metazoa</taxon>
        <taxon>Ecdysozoa</taxon>
        <taxon>Arthropoda</taxon>
        <taxon>Hexapoda</taxon>
        <taxon>Insecta</taxon>
        <taxon>Pterygota</taxon>
        <taxon>Neoptera</taxon>
        <taxon>Polyneoptera</taxon>
        <taxon>Orthoptera</taxon>
        <taxon>Caelifera</taxon>
        <taxon>Acrididea</taxon>
        <taxon>Acridomorpha</taxon>
        <taxon>Acridoidea</taxon>
        <taxon>Acrididae</taxon>
        <taxon>Oedipodinae</taxon>
        <taxon>Locusta</taxon>
    </lineage>
</organism>
<protein>
    <recommendedName>
        <fullName evidence="9">Odorant receptor</fullName>
    </recommendedName>
</protein>
<comment type="subcellular location">
    <subcellularLocation>
        <location evidence="9">Cell membrane</location>
        <topology evidence="9">Multi-pass membrane protein</topology>
    </subcellularLocation>
    <subcellularLocation>
        <location evidence="1">Membrane</location>
        <topology evidence="1">Multi-pass membrane protein</topology>
    </subcellularLocation>
</comment>
<keyword evidence="5 9" id="KW-1133">Transmembrane helix</keyword>
<evidence type="ECO:0000256" key="7">
    <source>
        <dbReference type="ARBA" id="ARBA00023170"/>
    </source>
</evidence>
<dbReference type="PANTHER" id="PTHR21137:SF42">
    <property type="entry name" value="ODORANT RECEPTOR 83A"/>
    <property type="match status" value="1"/>
</dbReference>
<name>A0A0M4J2U9_LOCMI</name>
<evidence type="ECO:0000256" key="1">
    <source>
        <dbReference type="ARBA" id="ARBA00004141"/>
    </source>
</evidence>
<feature type="transmembrane region" description="Helical" evidence="9">
    <location>
        <begin position="272"/>
        <end position="292"/>
    </location>
</feature>
<dbReference type="EMBL" id="KP843345">
    <property type="protein sequence ID" value="ALD51481.1"/>
    <property type="molecule type" value="mRNA"/>
</dbReference>
<keyword evidence="4 9" id="KW-0552">Olfaction</keyword>